<evidence type="ECO:0000313" key="1">
    <source>
        <dbReference type="EMBL" id="CAK9035409.1"/>
    </source>
</evidence>
<dbReference type="EMBL" id="CAXAMN010011470">
    <property type="protein sequence ID" value="CAK9035409.1"/>
    <property type="molecule type" value="Genomic_DNA"/>
</dbReference>
<gene>
    <name evidence="1" type="ORF">CCMP2556_LOCUS19902</name>
</gene>
<protein>
    <submittedName>
        <fullName evidence="1">Uncharacterized protein</fullName>
    </submittedName>
</protein>
<keyword evidence="2" id="KW-1185">Reference proteome</keyword>
<reference evidence="1 2" key="1">
    <citation type="submission" date="2024-02" db="EMBL/GenBank/DDBJ databases">
        <authorList>
            <person name="Chen Y."/>
            <person name="Shah S."/>
            <person name="Dougan E. K."/>
            <person name="Thang M."/>
            <person name="Chan C."/>
        </authorList>
    </citation>
    <scope>NUCLEOTIDE SEQUENCE [LARGE SCALE GENOMIC DNA]</scope>
</reference>
<evidence type="ECO:0000313" key="2">
    <source>
        <dbReference type="Proteomes" id="UP001642484"/>
    </source>
</evidence>
<comment type="caution">
    <text evidence="1">The sequence shown here is derived from an EMBL/GenBank/DDBJ whole genome shotgun (WGS) entry which is preliminary data.</text>
</comment>
<accession>A0ABP0LB68</accession>
<proteinExistence type="predicted"/>
<name>A0ABP0LB68_9DINO</name>
<organism evidence="1 2">
    <name type="scientific">Durusdinium trenchii</name>
    <dbReference type="NCBI Taxonomy" id="1381693"/>
    <lineage>
        <taxon>Eukaryota</taxon>
        <taxon>Sar</taxon>
        <taxon>Alveolata</taxon>
        <taxon>Dinophyceae</taxon>
        <taxon>Suessiales</taxon>
        <taxon>Symbiodiniaceae</taxon>
        <taxon>Durusdinium</taxon>
    </lineage>
</organism>
<sequence length="112" mass="13314">MRLRRLVEVKPSGKCHVDDTVRADYNNPERREWLELALVDAIRKYGPDRVHFKKIRAEFLTRIVVVREKMQLREQEVHGTWCTEAKLEQKGYSAFFVRKAFHPHGLREGRIA</sequence>
<dbReference type="Proteomes" id="UP001642484">
    <property type="component" value="Unassembled WGS sequence"/>
</dbReference>